<name>A0ABS4KK89_9FIRM</name>
<feature type="domain" description="Phospholipid/glycerol acyltransferase" evidence="3">
    <location>
        <begin position="35"/>
        <end position="148"/>
    </location>
</feature>
<dbReference type="SUPFAM" id="SSF69593">
    <property type="entry name" value="Glycerol-3-phosphate (1)-acyltransferase"/>
    <property type="match status" value="1"/>
</dbReference>
<dbReference type="Pfam" id="PF01553">
    <property type="entry name" value="Acyltransferase"/>
    <property type="match status" value="1"/>
</dbReference>
<sequence length="191" mass="21629">MTSFRFMTNLVKPLLVSLYRLQIEGDRKLPEGEPLIVASNHIHNFDPVVLAIVFKNRDIHFMAKKELFKPRPLGWLFEKIGTIPVDRNKSDITAIKKAIKALKSNEVLGIFPQGTRIKSEEDNTSKAGLGMFAIKTDAKIIPVRIESSYKIFSKIKVTVLDAYIVPEDLKIASPDNYMEVAKQVMSKIKDN</sequence>
<evidence type="ECO:0000313" key="5">
    <source>
        <dbReference type="Proteomes" id="UP001314903"/>
    </source>
</evidence>
<dbReference type="EMBL" id="JAGGLI010000023">
    <property type="protein sequence ID" value="MBP2028197.1"/>
    <property type="molecule type" value="Genomic_DNA"/>
</dbReference>
<evidence type="ECO:0000256" key="2">
    <source>
        <dbReference type="ARBA" id="ARBA00023315"/>
    </source>
</evidence>
<dbReference type="GO" id="GO:0003841">
    <property type="term" value="F:1-acylglycerol-3-phosphate O-acyltransferase activity"/>
    <property type="evidence" value="ECO:0007669"/>
    <property type="project" value="UniProtKB-EC"/>
</dbReference>
<keyword evidence="1 4" id="KW-0808">Transferase</keyword>
<dbReference type="PANTHER" id="PTHR10434:SF11">
    <property type="entry name" value="1-ACYL-SN-GLYCEROL-3-PHOSPHATE ACYLTRANSFERASE"/>
    <property type="match status" value="1"/>
</dbReference>
<dbReference type="InterPro" id="IPR002123">
    <property type="entry name" value="Plipid/glycerol_acylTrfase"/>
</dbReference>
<dbReference type="PANTHER" id="PTHR10434">
    <property type="entry name" value="1-ACYL-SN-GLYCEROL-3-PHOSPHATE ACYLTRANSFERASE"/>
    <property type="match status" value="1"/>
</dbReference>
<keyword evidence="5" id="KW-1185">Reference proteome</keyword>
<organism evidence="4 5">
    <name type="scientific">Acetoanaerobium pronyense</name>
    <dbReference type="NCBI Taxonomy" id="1482736"/>
    <lineage>
        <taxon>Bacteria</taxon>
        <taxon>Bacillati</taxon>
        <taxon>Bacillota</taxon>
        <taxon>Clostridia</taxon>
        <taxon>Peptostreptococcales</taxon>
        <taxon>Filifactoraceae</taxon>
        <taxon>Acetoanaerobium</taxon>
    </lineage>
</organism>
<dbReference type="RefSeq" id="WP_209661250.1">
    <property type="nucleotide sequence ID" value="NZ_JAGGLI010000023.1"/>
</dbReference>
<proteinExistence type="predicted"/>
<dbReference type="EC" id="2.3.1.51" evidence="4"/>
<accession>A0ABS4KK89</accession>
<comment type="caution">
    <text evidence="4">The sequence shown here is derived from an EMBL/GenBank/DDBJ whole genome shotgun (WGS) entry which is preliminary data.</text>
</comment>
<evidence type="ECO:0000313" key="4">
    <source>
        <dbReference type="EMBL" id="MBP2028197.1"/>
    </source>
</evidence>
<dbReference type="SMART" id="SM00563">
    <property type="entry name" value="PlsC"/>
    <property type="match status" value="1"/>
</dbReference>
<reference evidence="4 5" key="1">
    <citation type="submission" date="2021-03" db="EMBL/GenBank/DDBJ databases">
        <title>Genomic Encyclopedia of Type Strains, Phase IV (KMG-IV): sequencing the most valuable type-strain genomes for metagenomic binning, comparative biology and taxonomic classification.</title>
        <authorList>
            <person name="Goeker M."/>
        </authorList>
    </citation>
    <scope>NUCLEOTIDE SEQUENCE [LARGE SCALE GENOMIC DNA]</scope>
    <source>
        <strain evidence="4 5">DSM 27512</strain>
    </source>
</reference>
<evidence type="ECO:0000256" key="1">
    <source>
        <dbReference type="ARBA" id="ARBA00022679"/>
    </source>
</evidence>
<evidence type="ECO:0000259" key="3">
    <source>
        <dbReference type="SMART" id="SM00563"/>
    </source>
</evidence>
<keyword evidence="2 4" id="KW-0012">Acyltransferase</keyword>
<dbReference type="Proteomes" id="UP001314903">
    <property type="component" value="Unassembled WGS sequence"/>
</dbReference>
<gene>
    <name evidence="4" type="ORF">J2Z35_001998</name>
</gene>
<dbReference type="CDD" id="cd07989">
    <property type="entry name" value="LPLAT_AGPAT-like"/>
    <property type="match status" value="1"/>
</dbReference>
<protein>
    <submittedName>
        <fullName evidence="4">1-acyl-sn-glycerol-3-phosphate acyltransferase</fullName>
        <ecNumber evidence="4">2.3.1.51</ecNumber>
    </submittedName>
</protein>